<reference evidence="1 2" key="1">
    <citation type="submission" date="2024-07" db="EMBL/GenBank/DDBJ databases">
        <authorList>
            <person name="Akdeniz Z."/>
        </authorList>
    </citation>
    <scope>NUCLEOTIDE SEQUENCE [LARGE SCALE GENOMIC DNA]</scope>
</reference>
<name>A0ABP1HH49_9EUKA</name>
<evidence type="ECO:0000313" key="1">
    <source>
        <dbReference type="EMBL" id="CAL5994460.1"/>
    </source>
</evidence>
<organism evidence="1 2">
    <name type="scientific">Hexamita inflata</name>
    <dbReference type="NCBI Taxonomy" id="28002"/>
    <lineage>
        <taxon>Eukaryota</taxon>
        <taxon>Metamonada</taxon>
        <taxon>Diplomonadida</taxon>
        <taxon>Hexamitidae</taxon>
        <taxon>Hexamitinae</taxon>
        <taxon>Hexamita</taxon>
    </lineage>
</organism>
<accession>A0ABP1HH49</accession>
<sequence>MYQGQNQIQQNTPYTWSEQIVMCFIDIAILCNFISNQIVFKTFCKYELKLIVYLYPGQTIIQVSLQMLLIQRQYKLVECISQLLQIEKCAVLISFYVLMLPDNLYARLFAEVALLLETDESVVREQFKLLALTHLPKSNSQTPAMYLKFNNVVEGSPRTQSKNSVQFQNLYSDGLQKAMRIQESDNKKLCHQVESHLKNNCSTIFWGKMHELIPGKTALQLRQYFHNSFARFMHQQYLSREDRAVLKELMLQMTDRRPSEIADEFLEMTRDKNYFKRNVVMYVINMRTK</sequence>
<proteinExistence type="predicted"/>
<protein>
    <submittedName>
        <fullName evidence="1">Hypothetical_protein</fullName>
    </submittedName>
</protein>
<keyword evidence="2" id="KW-1185">Reference proteome</keyword>
<gene>
    <name evidence="1" type="ORF">HINF_LOCUS13566</name>
</gene>
<dbReference type="EMBL" id="CAXDID020000031">
    <property type="protein sequence ID" value="CAL5994460.1"/>
    <property type="molecule type" value="Genomic_DNA"/>
</dbReference>
<dbReference type="Proteomes" id="UP001642409">
    <property type="component" value="Unassembled WGS sequence"/>
</dbReference>
<evidence type="ECO:0000313" key="2">
    <source>
        <dbReference type="Proteomes" id="UP001642409"/>
    </source>
</evidence>
<comment type="caution">
    <text evidence="1">The sequence shown here is derived from an EMBL/GenBank/DDBJ whole genome shotgun (WGS) entry which is preliminary data.</text>
</comment>